<comment type="caution">
    <text evidence="1">The sequence shown here is derived from an EMBL/GenBank/DDBJ whole genome shotgun (WGS) entry which is preliminary data.</text>
</comment>
<name>A0ABU1TDI1_9SPHI</name>
<keyword evidence="2" id="KW-1185">Reference proteome</keyword>
<organism evidence="1 2">
    <name type="scientific">Mucilaginibacter pocheonensis</name>
    <dbReference type="NCBI Taxonomy" id="398050"/>
    <lineage>
        <taxon>Bacteria</taxon>
        <taxon>Pseudomonadati</taxon>
        <taxon>Bacteroidota</taxon>
        <taxon>Sphingobacteriia</taxon>
        <taxon>Sphingobacteriales</taxon>
        <taxon>Sphingobacteriaceae</taxon>
        <taxon>Mucilaginibacter</taxon>
    </lineage>
</organism>
<accession>A0ABU1TDI1</accession>
<dbReference type="Proteomes" id="UP001247620">
    <property type="component" value="Unassembled WGS sequence"/>
</dbReference>
<dbReference type="RefSeq" id="WP_310097694.1">
    <property type="nucleotide sequence ID" value="NZ_JAVDUU010000003.1"/>
</dbReference>
<protein>
    <submittedName>
        <fullName evidence="1">Uncharacterized protein</fullName>
    </submittedName>
</protein>
<sequence length="107" mass="12275">MDEVQATILVFNSNKKFKNNIQAAKEFLIYRKIDEILWFDWDPIGLSGIDEARGEYERYVPEIFNLKKANSGREQIAMCLHKIETARMGLSGTFENCLSAADKIISL</sequence>
<reference evidence="1 2" key="1">
    <citation type="submission" date="2023-07" db="EMBL/GenBank/DDBJ databases">
        <title>Sorghum-associated microbial communities from plants grown in Nebraska, USA.</title>
        <authorList>
            <person name="Schachtman D."/>
        </authorList>
    </citation>
    <scope>NUCLEOTIDE SEQUENCE [LARGE SCALE GENOMIC DNA]</scope>
    <source>
        <strain evidence="1 2">3262</strain>
    </source>
</reference>
<dbReference type="EMBL" id="JAVDUU010000003">
    <property type="protein sequence ID" value="MDR6943449.1"/>
    <property type="molecule type" value="Genomic_DNA"/>
</dbReference>
<gene>
    <name evidence="1" type="ORF">J2W55_003302</name>
</gene>
<evidence type="ECO:0000313" key="2">
    <source>
        <dbReference type="Proteomes" id="UP001247620"/>
    </source>
</evidence>
<proteinExistence type="predicted"/>
<evidence type="ECO:0000313" key="1">
    <source>
        <dbReference type="EMBL" id="MDR6943449.1"/>
    </source>
</evidence>